<proteinExistence type="inferred from homology"/>
<keyword evidence="3" id="KW-0479">Metal-binding</keyword>
<dbReference type="FunCoup" id="T1EDQ3">
    <property type="interactions" value="1736"/>
</dbReference>
<feature type="binding site" evidence="3">
    <location>
        <position position="106"/>
    </location>
    <ligand>
        <name>a divalent metal cation</name>
        <dbReference type="ChEBI" id="CHEBI:60240"/>
        <label>1</label>
    </ligand>
</feature>
<organism evidence="5 6">
    <name type="scientific">Helobdella robusta</name>
    <name type="common">Californian leech</name>
    <dbReference type="NCBI Taxonomy" id="6412"/>
    <lineage>
        <taxon>Eukaryota</taxon>
        <taxon>Metazoa</taxon>
        <taxon>Spiralia</taxon>
        <taxon>Lophotrochozoa</taxon>
        <taxon>Annelida</taxon>
        <taxon>Clitellata</taxon>
        <taxon>Hirudinea</taxon>
        <taxon>Rhynchobdellida</taxon>
        <taxon>Glossiphoniidae</taxon>
        <taxon>Helobdella</taxon>
    </lineage>
</organism>
<dbReference type="NCBIfam" id="TIGR00486">
    <property type="entry name" value="YbgI_SA1388"/>
    <property type="match status" value="1"/>
</dbReference>
<evidence type="ECO:0000256" key="3">
    <source>
        <dbReference type="PIRSR" id="PIRSR602678-1"/>
    </source>
</evidence>
<dbReference type="PIRSF" id="PIRSF037489">
    <property type="entry name" value="UCP037489_NIF3_YqfO"/>
    <property type="match status" value="1"/>
</dbReference>
<dbReference type="PANTHER" id="PTHR13799:SF13">
    <property type="entry name" value="NIF3-LIKE PROTEIN 1"/>
    <property type="match status" value="1"/>
</dbReference>
<feature type="binding site" evidence="3">
    <location>
        <position position="320"/>
    </location>
    <ligand>
        <name>a divalent metal cation</name>
        <dbReference type="ChEBI" id="CHEBI:60240"/>
        <label>1</label>
    </ligand>
</feature>
<dbReference type="SUPFAM" id="SSF102705">
    <property type="entry name" value="NIF3 (NGG1p interacting factor 3)-like"/>
    <property type="match status" value="1"/>
</dbReference>
<gene>
    <name evidence="5" type="primary">20194705</name>
    <name evidence="4" type="ORF">HELRODRAFT_105066</name>
</gene>
<dbReference type="FunFam" id="3.40.1390.30:FF:000001">
    <property type="entry name" value="GTP cyclohydrolase 1 type 2"/>
    <property type="match status" value="1"/>
</dbReference>
<dbReference type="InParanoid" id="T1EDQ3"/>
<dbReference type="RefSeq" id="XP_009014825.1">
    <property type="nucleotide sequence ID" value="XM_009016577.1"/>
</dbReference>
<dbReference type="InterPro" id="IPR002678">
    <property type="entry name" value="DUF34/NIF3"/>
</dbReference>
<comment type="similarity">
    <text evidence="1">Belongs to the GTP cyclohydrolase I type 2/NIF3 family.</text>
</comment>
<dbReference type="EMBL" id="AMQM01009311">
    <property type="status" value="NOT_ANNOTATED_CDS"/>
    <property type="molecule type" value="Genomic_DNA"/>
</dbReference>
<feature type="binding site" evidence="3">
    <location>
        <position position="316"/>
    </location>
    <ligand>
        <name>a divalent metal cation</name>
        <dbReference type="ChEBI" id="CHEBI:60240"/>
        <label>1</label>
    </ligand>
</feature>
<dbReference type="GO" id="GO:0005739">
    <property type="term" value="C:mitochondrion"/>
    <property type="evidence" value="ECO:0000318"/>
    <property type="project" value="GO_Central"/>
</dbReference>
<dbReference type="CTD" id="20194705"/>
<feature type="binding site" evidence="3">
    <location>
        <position position="68"/>
    </location>
    <ligand>
        <name>a divalent metal cation</name>
        <dbReference type="ChEBI" id="CHEBI:60240"/>
        <label>1</label>
    </ligand>
</feature>
<dbReference type="InterPro" id="IPR017221">
    <property type="entry name" value="DUF34/NIF3_bac"/>
</dbReference>
<evidence type="ECO:0000313" key="4">
    <source>
        <dbReference type="EMBL" id="ESO07077.1"/>
    </source>
</evidence>
<dbReference type="GeneID" id="20194705"/>
<dbReference type="Gene3D" id="3.40.1390.30">
    <property type="entry name" value="NIF3 (NGG1p interacting factor 3)-like"/>
    <property type="match status" value="2"/>
</dbReference>
<dbReference type="GO" id="GO:0046872">
    <property type="term" value="F:metal ion binding"/>
    <property type="evidence" value="ECO:0007669"/>
    <property type="project" value="UniProtKB-KW"/>
</dbReference>
<keyword evidence="6" id="KW-1185">Reference proteome</keyword>
<protein>
    <recommendedName>
        <fullName evidence="2">NIF3-like protein 1</fullName>
    </recommendedName>
</protein>
<dbReference type="InterPro" id="IPR036069">
    <property type="entry name" value="DUF34/NIF3_sf"/>
</dbReference>
<name>T1EDQ3_HELRO</name>
<dbReference type="KEGG" id="hro:HELRODRAFT_105066"/>
<dbReference type="Pfam" id="PF01784">
    <property type="entry name" value="DUF34_NIF3"/>
    <property type="match status" value="1"/>
</dbReference>
<reference evidence="5" key="3">
    <citation type="submission" date="2015-06" db="UniProtKB">
        <authorList>
            <consortium name="EnsemblMetazoa"/>
        </authorList>
    </citation>
    <scope>IDENTIFICATION</scope>
</reference>
<accession>T1EDQ3</accession>
<reference evidence="4 6" key="2">
    <citation type="journal article" date="2013" name="Nature">
        <title>Insights into bilaterian evolution from three spiralian genomes.</title>
        <authorList>
            <person name="Simakov O."/>
            <person name="Marletaz F."/>
            <person name="Cho S.J."/>
            <person name="Edsinger-Gonzales E."/>
            <person name="Havlak P."/>
            <person name="Hellsten U."/>
            <person name="Kuo D.H."/>
            <person name="Larsson T."/>
            <person name="Lv J."/>
            <person name="Arendt D."/>
            <person name="Savage R."/>
            <person name="Osoegawa K."/>
            <person name="de Jong P."/>
            <person name="Grimwood J."/>
            <person name="Chapman J.A."/>
            <person name="Shapiro H."/>
            <person name="Aerts A."/>
            <person name="Otillar R.P."/>
            <person name="Terry A.Y."/>
            <person name="Boore J.L."/>
            <person name="Grigoriev I.V."/>
            <person name="Lindberg D.R."/>
            <person name="Seaver E.C."/>
            <person name="Weisblat D.A."/>
            <person name="Putnam N.H."/>
            <person name="Rokhsar D.S."/>
        </authorList>
    </citation>
    <scope>NUCLEOTIDE SEQUENCE</scope>
</reference>
<dbReference type="STRING" id="6412.T1EDQ3"/>
<evidence type="ECO:0000256" key="2">
    <source>
        <dbReference type="ARBA" id="ARBA00019069"/>
    </source>
</evidence>
<dbReference type="Proteomes" id="UP000015101">
    <property type="component" value="Unassembled WGS sequence"/>
</dbReference>
<dbReference type="OMA" id="KYHEFFD"/>
<reference evidence="6" key="1">
    <citation type="submission" date="2012-12" db="EMBL/GenBank/DDBJ databases">
        <authorList>
            <person name="Hellsten U."/>
            <person name="Grimwood J."/>
            <person name="Chapman J.A."/>
            <person name="Shapiro H."/>
            <person name="Aerts A."/>
            <person name="Otillar R.P."/>
            <person name="Terry A.Y."/>
            <person name="Boore J.L."/>
            <person name="Simakov O."/>
            <person name="Marletaz F."/>
            <person name="Cho S.-J."/>
            <person name="Edsinger-Gonzales E."/>
            <person name="Havlak P."/>
            <person name="Kuo D.-H."/>
            <person name="Larsson T."/>
            <person name="Lv J."/>
            <person name="Arendt D."/>
            <person name="Savage R."/>
            <person name="Osoegawa K."/>
            <person name="de Jong P."/>
            <person name="Lindberg D.R."/>
            <person name="Seaver E.C."/>
            <person name="Weisblat D.A."/>
            <person name="Putnam N.H."/>
            <person name="Grigoriev I.V."/>
            <person name="Rokhsar D.S."/>
        </authorList>
    </citation>
    <scope>NUCLEOTIDE SEQUENCE</scope>
</reference>
<dbReference type="PANTHER" id="PTHR13799">
    <property type="entry name" value="NGG1 INTERACTING FACTOR 3"/>
    <property type="match status" value="1"/>
</dbReference>
<dbReference type="HOGENOM" id="CLU_037423_0_0_1"/>
<dbReference type="EnsemblMetazoa" id="HelroT105066">
    <property type="protein sequence ID" value="HelroP105066"/>
    <property type="gene ID" value="HelroG105066"/>
</dbReference>
<dbReference type="GO" id="GO:0005737">
    <property type="term" value="C:cytoplasm"/>
    <property type="evidence" value="ECO:0000318"/>
    <property type="project" value="GO_Central"/>
</dbReference>
<dbReference type="AlphaFoldDB" id="T1EDQ3"/>
<dbReference type="OrthoDB" id="3345469at2759"/>
<dbReference type="eggNOG" id="KOG4131">
    <property type="taxonomic scope" value="Eukaryota"/>
</dbReference>
<dbReference type="EMBL" id="KB096242">
    <property type="protein sequence ID" value="ESO07077.1"/>
    <property type="molecule type" value="Genomic_DNA"/>
</dbReference>
<evidence type="ECO:0000256" key="1">
    <source>
        <dbReference type="ARBA" id="ARBA00006964"/>
    </source>
</evidence>
<evidence type="ECO:0000313" key="5">
    <source>
        <dbReference type="EnsemblMetazoa" id="HelroP105066"/>
    </source>
</evidence>
<evidence type="ECO:0000313" key="6">
    <source>
        <dbReference type="Proteomes" id="UP000015101"/>
    </source>
</evidence>
<sequence>MFLRDVIEVLEKFAPLSLAAQWDNVGLLVEPDNTSADFIKKIMLTNDLTLNVMKECIDKEINLIISYHPPIFKPVTRLLQSSWKESVIMSCVKYGIALYSPHTCWDVVENGVNDWLLTPFKGKKQCLKARERKVYRFTVELPETKLSDDALESGVLSDIWEIYGPISHIKLPNDKKAFTFVCDEVDLNDAKAKLKGLAVNFHSTFTDVTEITNERLGEGRLMILDQPIRINEAIDIIKKHLKLDHVLLASSHHLQKKNFNDGYQLISSIAVCAGSGSSVLKGAKANLYITGEMGHHELLDVTNNTCAPSSVILCNHSNTERGFLSDFMLGYLKGELKDKVEILVSECDVDPLVVV</sequence>